<organism evidence="15 16">
    <name type="scientific">Pararhizobium capsulatum DSM 1112</name>
    <dbReference type="NCBI Taxonomy" id="1121113"/>
    <lineage>
        <taxon>Bacteria</taxon>
        <taxon>Pseudomonadati</taxon>
        <taxon>Pseudomonadota</taxon>
        <taxon>Alphaproteobacteria</taxon>
        <taxon>Hyphomicrobiales</taxon>
        <taxon>Rhizobiaceae</taxon>
        <taxon>Rhizobium/Agrobacterium group</taxon>
        <taxon>Pararhizobium</taxon>
    </lineage>
</organism>
<dbReference type="Gene3D" id="3.40.50.720">
    <property type="entry name" value="NAD(P)-binding Rossmann-like Domain"/>
    <property type="match status" value="1"/>
</dbReference>
<evidence type="ECO:0000313" key="16">
    <source>
        <dbReference type="Proteomes" id="UP001230207"/>
    </source>
</evidence>
<dbReference type="InterPro" id="IPR006176">
    <property type="entry name" value="3-OHacyl-CoA_DH_NAD-bd"/>
</dbReference>
<feature type="domain" description="3-hydroxyacyl-CoA dehydrogenase C-terminal" evidence="13">
    <location>
        <begin position="472"/>
        <end position="563"/>
    </location>
</feature>
<dbReference type="Gene3D" id="1.10.1040.50">
    <property type="match status" value="1"/>
</dbReference>
<dbReference type="Gene3D" id="3.90.226.10">
    <property type="entry name" value="2-enoyl-CoA Hydratase, Chain A, domain 1"/>
    <property type="match status" value="1"/>
</dbReference>
<dbReference type="SUPFAM" id="SSF52096">
    <property type="entry name" value="ClpP/crotonase"/>
    <property type="match status" value="1"/>
</dbReference>
<keyword evidence="6" id="KW-0520">NAD</keyword>
<dbReference type="Proteomes" id="UP001230207">
    <property type="component" value="Unassembled WGS sequence"/>
</dbReference>
<evidence type="ECO:0000256" key="2">
    <source>
        <dbReference type="ARBA" id="ARBA00005005"/>
    </source>
</evidence>
<dbReference type="Pfam" id="PF00725">
    <property type="entry name" value="3HCDH"/>
    <property type="match status" value="1"/>
</dbReference>
<sequence>MTVNVEIDGEIAIVTIENPPVNALSGAVRERLLTLVELLDGDANIRAVVLTGAGRLFVAGADIVEFDRPPEPPFLPEVIARIEAAAKPWIAAIRGAALGGGLELALGCRFRVATANARFALPEINLGIIPGAGGTQRLPRVVGVAEAARIVAENYTPVGAEALRLGLVDTLMEEPLVPGAVSFARAALGRALPPRSLNRGVSAPASDVWAEAEGRVVADAKGATAPLQALQALRHGIDYGAEAGLALERKTFLALRSTEEAAALRHLFFAERAALRPADMRLQSPRSVETVGVVGGGTMGSGIAAALLNGGLSVVLIEQDEEGVFRARSTLAKLFESSRRRGLFGAGGDASGWMDRLETTIGYGTVERCELVIEAVFEDLAVKRAVFAELGRVCRPGTVLATNTSYIDPRLIAEGLLGPERFLGLHFFSPAHVMKLLEIIPTPQTAPDVLATGYDLARRLGKVPVRSGICDGFIGNRILRRYRTEAEVLVRAGVGIAAVDAAMRAFGFAMGPFEMQDMAGLDIAFLYREAARSRGEPVPDMPGDLLVRVGRKGQKSGGGWYDYIDGNRRPIRSPEAERIIAPLVGAKKEMAGEEIVARLMTAMADEGRTILDEGIVASAADIDLVEVHGYGFPRRRGGPMFQASRQDMTITRTL</sequence>
<keyword evidence="10" id="KW-0456">Lyase</keyword>
<evidence type="ECO:0000256" key="4">
    <source>
        <dbReference type="ARBA" id="ARBA00022963"/>
    </source>
</evidence>
<evidence type="ECO:0000256" key="11">
    <source>
        <dbReference type="ARBA" id="ARBA00023268"/>
    </source>
</evidence>
<dbReference type="PANTHER" id="PTHR23309">
    <property type="entry name" value="3-HYDROXYACYL-COA DEHYROGENASE"/>
    <property type="match status" value="1"/>
</dbReference>
<evidence type="ECO:0000256" key="3">
    <source>
        <dbReference type="ARBA" id="ARBA00022832"/>
    </source>
</evidence>
<dbReference type="SUPFAM" id="SSF51735">
    <property type="entry name" value="NAD(P)-binding Rossmann-fold domains"/>
    <property type="match status" value="1"/>
</dbReference>
<dbReference type="InterPro" id="IPR029045">
    <property type="entry name" value="ClpP/crotonase-like_dom_sf"/>
</dbReference>
<dbReference type="Pfam" id="PF02737">
    <property type="entry name" value="3HCDH_N"/>
    <property type="match status" value="1"/>
</dbReference>
<dbReference type="CDD" id="cd06558">
    <property type="entry name" value="crotonase-like"/>
    <property type="match status" value="1"/>
</dbReference>
<dbReference type="RefSeq" id="WP_307235971.1">
    <property type="nucleotide sequence ID" value="NZ_JAUSVF010000003.1"/>
</dbReference>
<accession>A0ABU0C2W6</accession>
<dbReference type="InterPro" id="IPR008927">
    <property type="entry name" value="6-PGluconate_DH-like_C_sf"/>
</dbReference>
<keyword evidence="4" id="KW-0442">Lipid degradation</keyword>
<feature type="domain" description="3-hydroxyacyl-CoA dehydrogenase NAD binding" evidence="14">
    <location>
        <begin position="290"/>
        <end position="466"/>
    </location>
</feature>
<evidence type="ECO:0000259" key="14">
    <source>
        <dbReference type="Pfam" id="PF02737"/>
    </source>
</evidence>
<protein>
    <submittedName>
        <fullName evidence="15">3-hydroxyacyl-CoA dehydrogenase</fullName>
        <ecNumber evidence="15">1.1.1.35</ecNumber>
    </submittedName>
</protein>
<dbReference type="Pfam" id="PF00378">
    <property type="entry name" value="ECH_1"/>
    <property type="match status" value="1"/>
</dbReference>
<evidence type="ECO:0000256" key="9">
    <source>
        <dbReference type="ARBA" id="ARBA00023235"/>
    </source>
</evidence>
<evidence type="ECO:0000256" key="5">
    <source>
        <dbReference type="ARBA" id="ARBA00023002"/>
    </source>
</evidence>
<comment type="pathway">
    <text evidence="2">Lipid metabolism; fatty acid beta-oxidation.</text>
</comment>
<dbReference type="GO" id="GO:0003857">
    <property type="term" value="F:(3S)-3-hydroxyacyl-CoA dehydrogenase (NAD+) activity"/>
    <property type="evidence" value="ECO:0007669"/>
    <property type="project" value="UniProtKB-EC"/>
</dbReference>
<keyword evidence="11" id="KW-0511">Multifunctional enzyme</keyword>
<dbReference type="EMBL" id="JAUSVF010000003">
    <property type="protein sequence ID" value="MDQ0323437.1"/>
    <property type="molecule type" value="Genomic_DNA"/>
</dbReference>
<comment type="caution">
    <text evidence="15">The sequence shown here is derived from an EMBL/GenBank/DDBJ whole genome shotgun (WGS) entry which is preliminary data.</text>
</comment>
<evidence type="ECO:0000256" key="1">
    <source>
        <dbReference type="ARBA" id="ARBA00004275"/>
    </source>
</evidence>
<comment type="catalytic activity">
    <reaction evidence="12">
        <text>a (3S)-3-hydroxyacyl-CoA + NAD(+) = a 3-oxoacyl-CoA + NADH + H(+)</text>
        <dbReference type="Rhea" id="RHEA:22432"/>
        <dbReference type="ChEBI" id="CHEBI:15378"/>
        <dbReference type="ChEBI" id="CHEBI:57318"/>
        <dbReference type="ChEBI" id="CHEBI:57540"/>
        <dbReference type="ChEBI" id="CHEBI:57945"/>
        <dbReference type="ChEBI" id="CHEBI:90726"/>
        <dbReference type="EC" id="1.1.1.35"/>
    </reaction>
</comment>
<evidence type="ECO:0000256" key="10">
    <source>
        <dbReference type="ARBA" id="ARBA00023239"/>
    </source>
</evidence>
<keyword evidence="9" id="KW-0413">Isomerase</keyword>
<evidence type="ECO:0000256" key="12">
    <source>
        <dbReference type="ARBA" id="ARBA00049556"/>
    </source>
</evidence>
<keyword evidence="8" id="KW-0576">Peroxisome</keyword>
<comment type="subcellular location">
    <subcellularLocation>
        <location evidence="1">Peroxisome</location>
    </subcellularLocation>
</comment>
<evidence type="ECO:0000256" key="7">
    <source>
        <dbReference type="ARBA" id="ARBA00023098"/>
    </source>
</evidence>
<dbReference type="InterPro" id="IPR001753">
    <property type="entry name" value="Enoyl-CoA_hydra/iso"/>
</dbReference>
<proteinExistence type="predicted"/>
<dbReference type="InterPro" id="IPR036291">
    <property type="entry name" value="NAD(P)-bd_dom_sf"/>
</dbReference>
<gene>
    <name evidence="15" type="ORF">QO002_005643</name>
</gene>
<keyword evidence="5 15" id="KW-0560">Oxidoreductase</keyword>
<keyword evidence="3" id="KW-0276">Fatty acid metabolism</keyword>
<name>A0ABU0C2W6_9HYPH</name>
<keyword evidence="7" id="KW-0443">Lipid metabolism</keyword>
<keyword evidence="16" id="KW-1185">Reference proteome</keyword>
<evidence type="ECO:0000256" key="8">
    <source>
        <dbReference type="ARBA" id="ARBA00023140"/>
    </source>
</evidence>
<evidence type="ECO:0000259" key="13">
    <source>
        <dbReference type="Pfam" id="PF00725"/>
    </source>
</evidence>
<reference evidence="15 16" key="1">
    <citation type="submission" date="2023-07" db="EMBL/GenBank/DDBJ databases">
        <title>Genomic Encyclopedia of Type Strains, Phase IV (KMG-IV): sequencing the most valuable type-strain genomes for metagenomic binning, comparative biology and taxonomic classification.</title>
        <authorList>
            <person name="Goeker M."/>
        </authorList>
    </citation>
    <scope>NUCLEOTIDE SEQUENCE [LARGE SCALE GENOMIC DNA]</scope>
    <source>
        <strain evidence="15 16">DSM 1112</strain>
    </source>
</reference>
<dbReference type="InterPro" id="IPR006108">
    <property type="entry name" value="3HC_DH_C"/>
</dbReference>
<evidence type="ECO:0000256" key="6">
    <source>
        <dbReference type="ARBA" id="ARBA00023027"/>
    </source>
</evidence>
<dbReference type="EC" id="1.1.1.35" evidence="15"/>
<evidence type="ECO:0000313" key="15">
    <source>
        <dbReference type="EMBL" id="MDQ0323437.1"/>
    </source>
</evidence>
<dbReference type="SUPFAM" id="SSF48179">
    <property type="entry name" value="6-phosphogluconate dehydrogenase C-terminal domain-like"/>
    <property type="match status" value="2"/>
</dbReference>